<dbReference type="OrthoDB" id="300019at2759"/>
<dbReference type="Proteomes" id="UP000692954">
    <property type="component" value="Unassembled WGS sequence"/>
</dbReference>
<accession>A0A8S1MVA5</accession>
<dbReference type="EMBL" id="CAJJDN010000038">
    <property type="protein sequence ID" value="CAD8078734.1"/>
    <property type="molecule type" value="Genomic_DNA"/>
</dbReference>
<proteinExistence type="predicted"/>
<feature type="coiled-coil region" evidence="1">
    <location>
        <begin position="173"/>
        <end position="203"/>
    </location>
</feature>
<gene>
    <name evidence="2" type="ORF">PSON_ATCC_30995.1.T0380076</name>
</gene>
<keyword evidence="1" id="KW-0175">Coiled coil</keyword>
<name>A0A8S1MVA5_9CILI</name>
<evidence type="ECO:0000256" key="1">
    <source>
        <dbReference type="SAM" id="Coils"/>
    </source>
</evidence>
<organism evidence="2 3">
    <name type="scientific">Paramecium sonneborni</name>
    <dbReference type="NCBI Taxonomy" id="65129"/>
    <lineage>
        <taxon>Eukaryota</taxon>
        <taxon>Sar</taxon>
        <taxon>Alveolata</taxon>
        <taxon>Ciliophora</taxon>
        <taxon>Intramacronucleata</taxon>
        <taxon>Oligohymenophorea</taxon>
        <taxon>Peniculida</taxon>
        <taxon>Parameciidae</taxon>
        <taxon>Paramecium</taxon>
    </lineage>
</organism>
<comment type="caution">
    <text evidence="2">The sequence shown here is derived from an EMBL/GenBank/DDBJ whole genome shotgun (WGS) entry which is preliminary data.</text>
</comment>
<dbReference type="AlphaFoldDB" id="A0A8S1MVA5"/>
<reference evidence="2" key="1">
    <citation type="submission" date="2021-01" db="EMBL/GenBank/DDBJ databases">
        <authorList>
            <consortium name="Genoscope - CEA"/>
            <person name="William W."/>
        </authorList>
    </citation>
    <scope>NUCLEOTIDE SEQUENCE</scope>
</reference>
<sequence>MNRLLITELGDTMRTEMKRDLTKPMKQNRAYLKSQLPEIKNNFGSSAFFMEMDKTQNPLYQKSLSDQALLNLSKVANLSLFGPKNKQSLENHLREDLLIKKSKDYLNVCLDKQVDKILDDKNLMSKRKRQLLNELKRLEAKEKLKQFHQIATEQSQFSSIIEDTDRENKLMSIVNAEGKLLQLKRRYEKKQQEEEKMKELVKMNYSKFKDNQIMHIEAMRIMEHEDMENDVKDIFMNKDQSEMRFIERMNEKHVKRNEQIWKQHHFPRQHRKWLSK</sequence>
<evidence type="ECO:0000313" key="2">
    <source>
        <dbReference type="EMBL" id="CAD8078734.1"/>
    </source>
</evidence>
<protein>
    <submittedName>
        <fullName evidence="2">Uncharacterized protein</fullName>
    </submittedName>
</protein>
<keyword evidence="3" id="KW-1185">Reference proteome</keyword>
<evidence type="ECO:0000313" key="3">
    <source>
        <dbReference type="Proteomes" id="UP000692954"/>
    </source>
</evidence>